<evidence type="ECO:0000256" key="1">
    <source>
        <dbReference type="SAM" id="Phobius"/>
    </source>
</evidence>
<dbReference type="EMBL" id="AHEN01000009">
    <property type="protein sequence ID" value="EJR02812.1"/>
    <property type="molecule type" value="Genomic_DNA"/>
</dbReference>
<accession>J8F100</accession>
<keyword evidence="1" id="KW-1133">Transmembrane helix</keyword>
<proteinExistence type="predicted"/>
<gene>
    <name evidence="2" type="ORF">II3_01364</name>
</gene>
<dbReference type="PATRIC" id="fig|1053219.3.peg.1384"/>
<dbReference type="RefSeq" id="WP_002159045.1">
    <property type="nucleotide sequence ID" value="NZ_JH792113.1"/>
</dbReference>
<evidence type="ECO:0000313" key="3">
    <source>
        <dbReference type="Proteomes" id="UP000006997"/>
    </source>
</evidence>
<feature type="transmembrane region" description="Helical" evidence="1">
    <location>
        <begin position="45"/>
        <end position="65"/>
    </location>
</feature>
<dbReference type="HOGENOM" id="CLU_195760_0_0_9"/>
<protein>
    <submittedName>
        <fullName evidence="2">Uncharacterized protein</fullName>
    </submittedName>
</protein>
<sequence>MKKILLFLHGCLWLNICLLPLSVFIGGMATDPPDSTVFDFWEGFLFIQGISLIVFIIGFLILVVINSKKIMLIYNSAVLM</sequence>
<reference evidence="2 3" key="1">
    <citation type="submission" date="2012-04" db="EMBL/GenBank/DDBJ databases">
        <title>The Genome Sequence of Bacillus cereus MC67.</title>
        <authorList>
            <consortium name="The Broad Institute Genome Sequencing Platform"/>
            <consortium name="The Broad Institute Genome Sequencing Center for Infectious Disease"/>
            <person name="Feldgarden M."/>
            <person name="Van der Auwera G.A."/>
            <person name="Mahillon J."/>
            <person name="Duprez V."/>
            <person name="Timmery S."/>
            <person name="Mattelet C."/>
            <person name="Dierick K."/>
            <person name="Sun M."/>
            <person name="Yu Z."/>
            <person name="Zhu L."/>
            <person name="Hu X."/>
            <person name="Shank E.B."/>
            <person name="Swiecicka I."/>
            <person name="Hansen B.M."/>
            <person name="Andrup L."/>
            <person name="Young S.K."/>
            <person name="Zeng Q."/>
            <person name="Gargeya S."/>
            <person name="Fitzgerald M."/>
            <person name="Haas B."/>
            <person name="Abouelleil A."/>
            <person name="Alvarado L."/>
            <person name="Arachchi H.M."/>
            <person name="Berlin A."/>
            <person name="Chapman S.B."/>
            <person name="Goldberg J."/>
            <person name="Griggs A."/>
            <person name="Gujja S."/>
            <person name="Hansen M."/>
            <person name="Howarth C."/>
            <person name="Imamovic A."/>
            <person name="Larimer J."/>
            <person name="McCowen C."/>
            <person name="Montmayeur A."/>
            <person name="Murphy C."/>
            <person name="Neiman D."/>
            <person name="Pearson M."/>
            <person name="Priest M."/>
            <person name="Roberts A."/>
            <person name="Saif S."/>
            <person name="Shea T."/>
            <person name="Sisk P."/>
            <person name="Sykes S."/>
            <person name="Wortman J."/>
            <person name="Nusbaum C."/>
            <person name="Birren B."/>
        </authorList>
    </citation>
    <scope>NUCLEOTIDE SEQUENCE [LARGE SCALE GENOMIC DNA]</scope>
    <source>
        <strain evidence="2 3">MC67</strain>
    </source>
</reference>
<evidence type="ECO:0000313" key="2">
    <source>
        <dbReference type="EMBL" id="EJR02812.1"/>
    </source>
</evidence>
<comment type="caution">
    <text evidence="2">The sequence shown here is derived from an EMBL/GenBank/DDBJ whole genome shotgun (WGS) entry which is preliminary data.</text>
</comment>
<dbReference type="Proteomes" id="UP000006997">
    <property type="component" value="Unassembled WGS sequence"/>
</dbReference>
<organism evidence="2 3">
    <name type="scientific">Bacillus cereus MC67</name>
    <dbReference type="NCBI Taxonomy" id="1053219"/>
    <lineage>
        <taxon>Bacteria</taxon>
        <taxon>Bacillati</taxon>
        <taxon>Bacillota</taxon>
        <taxon>Bacilli</taxon>
        <taxon>Bacillales</taxon>
        <taxon>Bacillaceae</taxon>
        <taxon>Bacillus</taxon>
        <taxon>Bacillus cereus group</taxon>
    </lineage>
</organism>
<keyword evidence="1" id="KW-0812">Transmembrane</keyword>
<feature type="transmembrane region" description="Helical" evidence="1">
    <location>
        <begin position="5"/>
        <end position="25"/>
    </location>
</feature>
<keyword evidence="1" id="KW-0472">Membrane</keyword>
<dbReference type="AlphaFoldDB" id="J8F100"/>
<name>J8F100_BACCE</name>